<comment type="caution">
    <text evidence="1">The sequence shown here is derived from an EMBL/GenBank/DDBJ whole genome shotgun (WGS) entry which is preliminary data.</text>
</comment>
<evidence type="ECO:0000313" key="2">
    <source>
        <dbReference type="Proteomes" id="UP001165960"/>
    </source>
</evidence>
<protein>
    <submittedName>
        <fullName evidence="1">Uncharacterized protein</fullName>
    </submittedName>
</protein>
<dbReference type="EMBL" id="QTSX02002857">
    <property type="protein sequence ID" value="KAJ9074451.1"/>
    <property type="molecule type" value="Genomic_DNA"/>
</dbReference>
<evidence type="ECO:0000313" key="1">
    <source>
        <dbReference type="EMBL" id="KAJ9074451.1"/>
    </source>
</evidence>
<proteinExistence type="predicted"/>
<reference evidence="1" key="1">
    <citation type="submission" date="2022-04" db="EMBL/GenBank/DDBJ databases">
        <title>Genome of the entomopathogenic fungus Entomophthora muscae.</title>
        <authorList>
            <person name="Elya C."/>
            <person name="Lovett B.R."/>
            <person name="Lee E."/>
            <person name="Macias A.M."/>
            <person name="Hajek A.E."/>
            <person name="De Bivort B.L."/>
            <person name="Kasson M.T."/>
            <person name="De Fine Licht H.H."/>
            <person name="Stajich J.E."/>
        </authorList>
    </citation>
    <scope>NUCLEOTIDE SEQUENCE</scope>
    <source>
        <strain evidence="1">Berkeley</strain>
    </source>
</reference>
<organism evidence="1 2">
    <name type="scientific">Entomophthora muscae</name>
    <dbReference type="NCBI Taxonomy" id="34485"/>
    <lineage>
        <taxon>Eukaryota</taxon>
        <taxon>Fungi</taxon>
        <taxon>Fungi incertae sedis</taxon>
        <taxon>Zoopagomycota</taxon>
        <taxon>Entomophthoromycotina</taxon>
        <taxon>Entomophthoromycetes</taxon>
        <taxon>Entomophthorales</taxon>
        <taxon>Entomophthoraceae</taxon>
        <taxon>Entomophthora</taxon>
    </lineage>
</organism>
<gene>
    <name evidence="1" type="ORF">DSO57_1006101</name>
</gene>
<sequence>MNEVVLEPKDETGTNQEDRTENHEQYLTGTLGEDHTPIFLTPGGEQQERTRRALSPATTSDWEVVTNQARKQGNQPGKNNSYQPAESKNHQSTESRNHSPAENSETHPPGKTSGLQPERTSNQGGQPGESNPGGQEEVSKELLRNNSELLHSKDALHNNGLLCSASTQQSNPLVGSRSNCCVASLRNNLTTAARKADEEVQNPQADNPGRKEQKNQNKQEETRQQKPTRWKEENQN</sequence>
<dbReference type="Proteomes" id="UP001165960">
    <property type="component" value="Unassembled WGS sequence"/>
</dbReference>
<keyword evidence="2" id="KW-1185">Reference proteome</keyword>
<name>A0ACC2TIZ6_9FUNG</name>
<accession>A0ACC2TIZ6</accession>